<evidence type="ECO:0000256" key="8">
    <source>
        <dbReference type="ARBA" id="ARBA00022989"/>
    </source>
</evidence>
<dbReference type="SUPFAM" id="SSF55874">
    <property type="entry name" value="ATPase domain of HSP90 chaperone/DNA topoisomerase II/histidine kinase"/>
    <property type="match status" value="1"/>
</dbReference>
<dbReference type="PROSITE" id="PS50113">
    <property type="entry name" value="PAC"/>
    <property type="match status" value="2"/>
</dbReference>
<dbReference type="Proteomes" id="UP001597475">
    <property type="component" value="Unassembled WGS sequence"/>
</dbReference>
<evidence type="ECO:0000256" key="1">
    <source>
        <dbReference type="ARBA" id="ARBA00000085"/>
    </source>
</evidence>
<keyword evidence="6" id="KW-0812">Transmembrane</keyword>
<feature type="domain" description="PAS" evidence="12">
    <location>
        <begin position="576"/>
        <end position="612"/>
    </location>
</feature>
<dbReference type="InterPro" id="IPR000700">
    <property type="entry name" value="PAS-assoc_C"/>
</dbReference>
<keyword evidence="10" id="KW-0175">Coiled coil</keyword>
<dbReference type="InterPro" id="IPR003594">
    <property type="entry name" value="HATPase_dom"/>
</dbReference>
<dbReference type="InterPro" id="IPR036097">
    <property type="entry name" value="HisK_dim/P_sf"/>
</dbReference>
<dbReference type="EMBL" id="JBHUMK010000011">
    <property type="protein sequence ID" value="MFD2608395.1"/>
    <property type="molecule type" value="Genomic_DNA"/>
</dbReference>
<feature type="domain" description="CHASE" evidence="14">
    <location>
        <begin position="143"/>
        <end position="237"/>
    </location>
</feature>
<evidence type="ECO:0000256" key="10">
    <source>
        <dbReference type="SAM" id="Coils"/>
    </source>
</evidence>
<keyword evidence="5" id="KW-0808">Transferase</keyword>
<dbReference type="InterPro" id="IPR013656">
    <property type="entry name" value="PAS_4"/>
</dbReference>
<dbReference type="SMART" id="SM00388">
    <property type="entry name" value="HisKA"/>
    <property type="match status" value="1"/>
</dbReference>
<dbReference type="InterPro" id="IPR013767">
    <property type="entry name" value="PAS_fold"/>
</dbReference>
<dbReference type="CDD" id="cd00082">
    <property type="entry name" value="HisKA"/>
    <property type="match status" value="1"/>
</dbReference>
<dbReference type="Pfam" id="PF08448">
    <property type="entry name" value="PAS_4"/>
    <property type="match status" value="1"/>
</dbReference>
<organism evidence="15 16">
    <name type="scientific">Deinococcus taklimakanensis</name>
    <dbReference type="NCBI Taxonomy" id="536443"/>
    <lineage>
        <taxon>Bacteria</taxon>
        <taxon>Thermotogati</taxon>
        <taxon>Deinococcota</taxon>
        <taxon>Deinococci</taxon>
        <taxon>Deinococcales</taxon>
        <taxon>Deinococcaceae</taxon>
        <taxon>Deinococcus</taxon>
    </lineage>
</organism>
<dbReference type="InterPro" id="IPR036890">
    <property type="entry name" value="HATPase_C_sf"/>
</dbReference>
<dbReference type="Gene3D" id="3.30.450.350">
    <property type="entry name" value="CHASE domain"/>
    <property type="match status" value="1"/>
</dbReference>
<dbReference type="Gene3D" id="3.30.450.20">
    <property type="entry name" value="PAS domain"/>
    <property type="match status" value="3"/>
</dbReference>
<evidence type="ECO:0000256" key="5">
    <source>
        <dbReference type="ARBA" id="ARBA00022679"/>
    </source>
</evidence>
<dbReference type="CDD" id="cd00130">
    <property type="entry name" value="PAS"/>
    <property type="match status" value="3"/>
</dbReference>
<dbReference type="InterPro" id="IPR000014">
    <property type="entry name" value="PAS"/>
</dbReference>
<feature type="domain" description="PAC" evidence="13">
    <location>
        <begin position="406"/>
        <end position="458"/>
    </location>
</feature>
<dbReference type="InterPro" id="IPR005467">
    <property type="entry name" value="His_kinase_dom"/>
</dbReference>
<proteinExistence type="predicted"/>
<protein>
    <recommendedName>
        <fullName evidence="3">histidine kinase</fullName>
        <ecNumber evidence="3">2.7.13.3</ecNumber>
    </recommendedName>
</protein>
<dbReference type="SMART" id="SM00091">
    <property type="entry name" value="PAS"/>
    <property type="match status" value="3"/>
</dbReference>
<dbReference type="InterPro" id="IPR003661">
    <property type="entry name" value="HisK_dim/P_dom"/>
</dbReference>
<dbReference type="InterPro" id="IPR006189">
    <property type="entry name" value="CHASE_dom"/>
</dbReference>
<dbReference type="EC" id="2.7.13.3" evidence="3"/>
<evidence type="ECO:0000259" key="11">
    <source>
        <dbReference type="PROSITE" id="PS50109"/>
    </source>
</evidence>
<comment type="subcellular location">
    <subcellularLocation>
        <location evidence="2">Membrane</location>
    </subcellularLocation>
</comment>
<dbReference type="PROSITE" id="PS50839">
    <property type="entry name" value="CHASE"/>
    <property type="match status" value="1"/>
</dbReference>
<evidence type="ECO:0000256" key="2">
    <source>
        <dbReference type="ARBA" id="ARBA00004370"/>
    </source>
</evidence>
<sequence>MRQAFAGWGRHTPLLVLLLALLLSATLSLVTAELVRQQQQTRFDREVEGHVRTLSEQVAAYRNLLSATRADWLYHSGLPSLQSFSAFVNELDVEERYPGVQGLGFVMWVPDGLSAAALQELRRKVTPDYAVWRGPSPQAAATPIALLAPQNGENRAALGFDMYSEPLRRQAFDRARQVNDVQATPGLDLVQRNGAGEPLRGFVLTLPVWSGPGSKEPLQGFLYLVVRADQFLEALDRPSSAEGLSIRTELGGRPLGQVSRVDQVAYRQTRRLSLAGQPWQVTYEAGPSFGKDLAAGLPLLTLLFGMLVSVAAYRLSATQLRSRLRAEQDSATLATARAEQAQARAEFEAIFQSMQDAAAFTDADGRVRLVNRALLGLFGASEADVTGQPIEALHLDRRLAQRSTFTALTTPYRRLDGSVFSGEAQRSEVRGPGGQLLGLLEVVRDVTERVKAERALQDVQRRSREALDAIPHIVWMLDAQGQRTYVNEKHQQLAGQDFRESLPPEDQPFYDDMWARARAGGVAAQSEVQLTVAGAPRWHVVKVTPILDEGGQPREWVASATDIHDRLVAERLAQRSEQRYRGVLEGMPQIVWLTDTRGQPTYFNARWDEYVGPARAGYAFLNLLHPDERAEFQRRWTQALESREPFEAEHRLLGAADDYRTFVTRSVPIMDARGGVLEWVATTTDVDDSVYAETSARLLADLSERLTARDDESRRQLGPRYTAALNLLTEHFAQLATLWGASSEVPLASTQLQGVAADPQVAELVARVRGSGEPLYPTGTNVAHLERYHLTDGLLLPLHGTQGSLTGVLGLGFRRDLHDRDHELIHELGKRLAVALDNDRLRLRADAAQAELQSLNQSLEERVNRRTEELQEAARELEAFSYSVSHDLRTPLRHIVGFTDLLRKDAGGQLSAKSERYLTVITDASEKMSQLIDDLLQFSRMGRQELRSVPVDLHGVVAASWQGLEPDRAGRDITFVLGELPTVEGDPNLLGLVFTNLLSNAIKYTRKQERARVVVDAQLSGEPAHESAEHEKTVTIRVSDNGVGFDPRYTDKLFGVFQRLHRAEDFEGIGIGLANVRRIVSRHGGRVHAESRPGEGATFSVTLPLTRPAETPA</sequence>
<evidence type="ECO:0000256" key="3">
    <source>
        <dbReference type="ARBA" id="ARBA00012438"/>
    </source>
</evidence>
<evidence type="ECO:0000313" key="16">
    <source>
        <dbReference type="Proteomes" id="UP001597475"/>
    </source>
</evidence>
<comment type="caution">
    <text evidence="15">The sequence shown here is derived from an EMBL/GenBank/DDBJ whole genome shotgun (WGS) entry which is preliminary data.</text>
</comment>
<dbReference type="Pfam" id="PF00512">
    <property type="entry name" value="HisKA"/>
    <property type="match status" value="1"/>
</dbReference>
<dbReference type="InterPro" id="IPR001610">
    <property type="entry name" value="PAC"/>
</dbReference>
<dbReference type="InterPro" id="IPR004358">
    <property type="entry name" value="Sig_transdc_His_kin-like_C"/>
</dbReference>
<dbReference type="PANTHER" id="PTHR42878:SF15">
    <property type="entry name" value="BACTERIOPHYTOCHROME"/>
    <property type="match status" value="1"/>
</dbReference>
<dbReference type="InterPro" id="IPR035965">
    <property type="entry name" value="PAS-like_dom_sf"/>
</dbReference>
<gene>
    <name evidence="15" type="ORF">ACFSR9_02935</name>
</gene>
<dbReference type="InterPro" id="IPR042240">
    <property type="entry name" value="CHASE_sf"/>
</dbReference>
<dbReference type="Gene3D" id="1.10.287.130">
    <property type="match status" value="1"/>
</dbReference>
<keyword evidence="9" id="KW-0472">Membrane</keyword>
<dbReference type="PROSITE" id="PS50109">
    <property type="entry name" value="HIS_KIN"/>
    <property type="match status" value="1"/>
</dbReference>
<comment type="catalytic activity">
    <reaction evidence="1">
        <text>ATP + protein L-histidine = ADP + protein N-phospho-L-histidine.</text>
        <dbReference type="EC" id="2.7.13.3"/>
    </reaction>
</comment>
<evidence type="ECO:0000256" key="7">
    <source>
        <dbReference type="ARBA" id="ARBA00022777"/>
    </source>
</evidence>
<dbReference type="PRINTS" id="PR00344">
    <property type="entry name" value="BCTRLSENSOR"/>
</dbReference>
<feature type="coiled-coil region" evidence="10">
    <location>
        <begin position="838"/>
        <end position="876"/>
    </location>
</feature>
<evidence type="ECO:0000256" key="9">
    <source>
        <dbReference type="ARBA" id="ARBA00023136"/>
    </source>
</evidence>
<dbReference type="Pfam" id="PF02518">
    <property type="entry name" value="HATPase_c"/>
    <property type="match status" value="1"/>
</dbReference>
<evidence type="ECO:0000313" key="15">
    <source>
        <dbReference type="EMBL" id="MFD2608395.1"/>
    </source>
</evidence>
<feature type="domain" description="PAS" evidence="12">
    <location>
        <begin position="343"/>
        <end position="394"/>
    </location>
</feature>
<accession>A0ABW5P039</accession>
<dbReference type="Gene3D" id="3.30.565.10">
    <property type="entry name" value="Histidine kinase-like ATPase, C-terminal domain"/>
    <property type="match status" value="1"/>
</dbReference>
<dbReference type="InterPro" id="IPR050351">
    <property type="entry name" value="BphY/WalK/GraS-like"/>
</dbReference>
<dbReference type="NCBIfam" id="TIGR00229">
    <property type="entry name" value="sensory_box"/>
    <property type="match status" value="3"/>
</dbReference>
<feature type="domain" description="PAC" evidence="13">
    <location>
        <begin position="522"/>
        <end position="575"/>
    </location>
</feature>
<evidence type="ECO:0000256" key="6">
    <source>
        <dbReference type="ARBA" id="ARBA00022692"/>
    </source>
</evidence>
<dbReference type="RefSeq" id="WP_386842883.1">
    <property type="nucleotide sequence ID" value="NZ_JBHUMK010000011.1"/>
</dbReference>
<name>A0ABW5P039_9DEIO</name>
<evidence type="ECO:0000259" key="13">
    <source>
        <dbReference type="PROSITE" id="PS50113"/>
    </source>
</evidence>
<keyword evidence="8" id="KW-1133">Transmembrane helix</keyword>
<keyword evidence="4" id="KW-0597">Phosphoprotein</keyword>
<feature type="domain" description="Histidine kinase" evidence="11">
    <location>
        <begin position="883"/>
        <end position="1107"/>
    </location>
</feature>
<dbReference type="PANTHER" id="PTHR42878">
    <property type="entry name" value="TWO-COMPONENT HISTIDINE KINASE"/>
    <property type="match status" value="1"/>
</dbReference>
<dbReference type="SUPFAM" id="SSF55785">
    <property type="entry name" value="PYP-like sensor domain (PAS domain)"/>
    <property type="match status" value="3"/>
</dbReference>
<dbReference type="SMART" id="SM00387">
    <property type="entry name" value="HATPase_c"/>
    <property type="match status" value="1"/>
</dbReference>
<reference evidence="16" key="1">
    <citation type="journal article" date="2019" name="Int. J. Syst. Evol. Microbiol.">
        <title>The Global Catalogue of Microorganisms (GCM) 10K type strain sequencing project: providing services to taxonomists for standard genome sequencing and annotation.</title>
        <authorList>
            <consortium name="The Broad Institute Genomics Platform"/>
            <consortium name="The Broad Institute Genome Sequencing Center for Infectious Disease"/>
            <person name="Wu L."/>
            <person name="Ma J."/>
        </authorList>
    </citation>
    <scope>NUCLEOTIDE SEQUENCE [LARGE SCALE GENOMIC DNA]</scope>
    <source>
        <strain evidence="16">KCTC 33842</strain>
    </source>
</reference>
<evidence type="ECO:0000256" key="4">
    <source>
        <dbReference type="ARBA" id="ARBA00022553"/>
    </source>
</evidence>
<feature type="domain" description="PAS" evidence="12">
    <location>
        <begin position="459"/>
        <end position="495"/>
    </location>
</feature>
<dbReference type="Pfam" id="PF00989">
    <property type="entry name" value="PAS"/>
    <property type="match status" value="2"/>
</dbReference>
<keyword evidence="7" id="KW-0418">Kinase</keyword>
<evidence type="ECO:0000259" key="14">
    <source>
        <dbReference type="PROSITE" id="PS50839"/>
    </source>
</evidence>
<dbReference type="SMART" id="SM01079">
    <property type="entry name" value="CHASE"/>
    <property type="match status" value="1"/>
</dbReference>
<evidence type="ECO:0000259" key="12">
    <source>
        <dbReference type="PROSITE" id="PS50112"/>
    </source>
</evidence>
<dbReference type="SMART" id="SM00086">
    <property type="entry name" value="PAC"/>
    <property type="match status" value="3"/>
</dbReference>
<dbReference type="SUPFAM" id="SSF47384">
    <property type="entry name" value="Homodimeric domain of signal transducing histidine kinase"/>
    <property type="match status" value="1"/>
</dbReference>
<dbReference type="Pfam" id="PF03924">
    <property type="entry name" value="CHASE"/>
    <property type="match status" value="1"/>
</dbReference>
<keyword evidence="16" id="KW-1185">Reference proteome</keyword>
<dbReference type="PROSITE" id="PS50112">
    <property type="entry name" value="PAS"/>
    <property type="match status" value="3"/>
</dbReference>